<feature type="domain" description="Aspartate/ornithine carbamoyltransferase Asp/Orn-binding" evidence="4">
    <location>
        <begin position="156"/>
        <end position="310"/>
    </location>
</feature>
<sequence>MQSAMDHRRGAHLRTLEDLDADELMALLRLAAELKSDHHAHSVALRGRTVLLQFDRPSTRTRLSFEAAVARLGGATSFVAGGDAPLGVREPIRDLARVASRYCAAVVLRTGAQATVDEFASWSAVPVINGLTDRHHPVQALADLQTLTERFGGATGLDLAFVGDGGSNIAHSLIQACALVGAWLRIACPAGHAPDPAILAAGQARAADAGGQVVLLDEPREAVAGVQAVYTDVFVSMGEEDRRQEKLATLAPYRVTTELFELAAADAVFLHCLPAHRGEEVDDEVLEGPRSAVWDQAENRLHTAAALLVTLLGRGTDGGDDDDAFGLDIV</sequence>
<evidence type="ECO:0000259" key="5">
    <source>
        <dbReference type="Pfam" id="PF02729"/>
    </source>
</evidence>
<protein>
    <recommendedName>
        <fullName evidence="2">Ornithine carbamoyltransferase</fullName>
        <ecNumber evidence="2">2.1.3.3</ecNumber>
    </recommendedName>
</protein>
<dbReference type="NCBIfam" id="TIGR00658">
    <property type="entry name" value="orni_carb_tr"/>
    <property type="match status" value="1"/>
</dbReference>
<dbReference type="Gene3D" id="3.40.50.1370">
    <property type="entry name" value="Aspartate/ornithine carbamoyltransferase"/>
    <property type="match status" value="2"/>
</dbReference>
<dbReference type="EC" id="2.1.3.3" evidence="2"/>
<dbReference type="InterPro" id="IPR006130">
    <property type="entry name" value="Asp/Orn_carbamoylTrfase"/>
</dbReference>
<reference evidence="6" key="1">
    <citation type="submission" date="2020-02" db="EMBL/GenBank/DDBJ databases">
        <authorList>
            <person name="Meier V. D."/>
        </authorList>
    </citation>
    <scope>NUCLEOTIDE SEQUENCE</scope>
    <source>
        <strain evidence="6">AVDCRST_MAG79</strain>
    </source>
</reference>
<evidence type="ECO:0000256" key="2">
    <source>
        <dbReference type="NCBIfam" id="TIGR00658"/>
    </source>
</evidence>
<evidence type="ECO:0000256" key="3">
    <source>
        <dbReference type="RuleBase" id="RU003634"/>
    </source>
</evidence>
<dbReference type="PRINTS" id="PR00102">
    <property type="entry name" value="OTCASE"/>
</dbReference>
<dbReference type="GO" id="GO:0042450">
    <property type="term" value="P:L-arginine biosynthetic process via ornithine"/>
    <property type="evidence" value="ECO:0007669"/>
    <property type="project" value="UniProtKB-UniRule"/>
</dbReference>
<organism evidence="6">
    <name type="scientific">uncultured Thermoleophilia bacterium</name>
    <dbReference type="NCBI Taxonomy" id="1497501"/>
    <lineage>
        <taxon>Bacteria</taxon>
        <taxon>Bacillati</taxon>
        <taxon>Actinomycetota</taxon>
        <taxon>Thermoleophilia</taxon>
        <taxon>environmental samples</taxon>
    </lineage>
</organism>
<gene>
    <name evidence="6" type="ORF">AVDCRST_MAG79-1047</name>
</gene>
<dbReference type="PANTHER" id="PTHR45753:SF3">
    <property type="entry name" value="ORNITHINE TRANSCARBAMYLASE, MITOCHONDRIAL"/>
    <property type="match status" value="1"/>
</dbReference>
<accession>A0A6J4TV04</accession>
<dbReference type="EMBL" id="CADCWC010000177">
    <property type="protein sequence ID" value="CAA9532458.1"/>
    <property type="molecule type" value="Genomic_DNA"/>
</dbReference>
<feature type="domain" description="Aspartate/ornithine carbamoyltransferase carbamoyl-P binding" evidence="5">
    <location>
        <begin position="12"/>
        <end position="149"/>
    </location>
</feature>
<dbReference type="PANTHER" id="PTHR45753">
    <property type="entry name" value="ORNITHINE CARBAMOYLTRANSFERASE, MITOCHONDRIAL"/>
    <property type="match status" value="1"/>
</dbReference>
<evidence type="ECO:0000259" key="4">
    <source>
        <dbReference type="Pfam" id="PF00185"/>
    </source>
</evidence>
<dbReference type="Pfam" id="PF00185">
    <property type="entry name" value="OTCace"/>
    <property type="match status" value="1"/>
</dbReference>
<name>A0A6J4TV04_9ACTN</name>
<dbReference type="FunFam" id="3.40.50.1370:FF:000008">
    <property type="entry name" value="Ornithine carbamoyltransferase"/>
    <property type="match status" value="1"/>
</dbReference>
<dbReference type="GO" id="GO:0016597">
    <property type="term" value="F:amino acid binding"/>
    <property type="evidence" value="ECO:0007669"/>
    <property type="project" value="InterPro"/>
</dbReference>
<dbReference type="SUPFAM" id="SSF53671">
    <property type="entry name" value="Aspartate/ornithine carbamoyltransferase"/>
    <property type="match status" value="1"/>
</dbReference>
<comment type="similarity">
    <text evidence="3">Belongs to the aspartate/ornithine carbamoyltransferase superfamily.</text>
</comment>
<keyword evidence="1 3" id="KW-0808">Transferase</keyword>
<dbReference type="GO" id="GO:0004585">
    <property type="term" value="F:ornithine carbamoyltransferase activity"/>
    <property type="evidence" value="ECO:0007669"/>
    <property type="project" value="UniProtKB-UniRule"/>
</dbReference>
<proteinExistence type="inferred from homology"/>
<dbReference type="InterPro" id="IPR006132">
    <property type="entry name" value="Asp/Orn_carbamoyltranf_P-bd"/>
</dbReference>
<dbReference type="AlphaFoldDB" id="A0A6J4TV04"/>
<dbReference type="InterPro" id="IPR006131">
    <property type="entry name" value="Asp_carbamoyltransf_Asp/Orn-bd"/>
</dbReference>
<dbReference type="InterPro" id="IPR036901">
    <property type="entry name" value="Asp/Orn_carbamoylTrfase_sf"/>
</dbReference>
<dbReference type="NCBIfam" id="NF001986">
    <property type="entry name" value="PRK00779.1"/>
    <property type="match status" value="1"/>
</dbReference>
<dbReference type="PRINTS" id="PR00100">
    <property type="entry name" value="AOTCASE"/>
</dbReference>
<dbReference type="InterPro" id="IPR002292">
    <property type="entry name" value="Orn/put_carbamltrans"/>
</dbReference>
<dbReference type="GO" id="GO:0019240">
    <property type="term" value="P:citrulline biosynthetic process"/>
    <property type="evidence" value="ECO:0007669"/>
    <property type="project" value="TreeGrafter"/>
</dbReference>
<evidence type="ECO:0000313" key="6">
    <source>
        <dbReference type="EMBL" id="CAA9532458.1"/>
    </source>
</evidence>
<dbReference type="Pfam" id="PF02729">
    <property type="entry name" value="OTCace_N"/>
    <property type="match status" value="1"/>
</dbReference>
<evidence type="ECO:0000256" key="1">
    <source>
        <dbReference type="ARBA" id="ARBA00022679"/>
    </source>
</evidence>